<dbReference type="PANTHER" id="PTHR11986">
    <property type="entry name" value="AMINOTRANSFERASE CLASS III"/>
    <property type="match status" value="1"/>
</dbReference>
<dbReference type="PIRSF" id="PIRSF000521">
    <property type="entry name" value="Transaminase_4ab_Lys_Orn"/>
    <property type="match status" value="1"/>
</dbReference>
<feature type="binding site" evidence="4">
    <location>
        <position position="129"/>
    </location>
    <ligand>
        <name>pyridoxal 5'-phosphate</name>
        <dbReference type="ChEBI" id="CHEBI:597326"/>
    </ligand>
</feature>
<accession>A0A8J3E5Z6</accession>
<feature type="binding site" evidence="4">
    <location>
        <position position="132"/>
    </location>
    <ligand>
        <name>N(2)-acetyl-L-ornithine</name>
        <dbReference type="ChEBI" id="CHEBI:57805"/>
    </ligand>
</feature>
<dbReference type="GO" id="GO:0042802">
    <property type="term" value="F:identical protein binding"/>
    <property type="evidence" value="ECO:0007669"/>
    <property type="project" value="TreeGrafter"/>
</dbReference>
<feature type="binding site" evidence="4">
    <location>
        <begin position="214"/>
        <end position="217"/>
    </location>
    <ligand>
        <name>pyridoxal 5'-phosphate</name>
        <dbReference type="ChEBI" id="CHEBI:597326"/>
    </ligand>
</feature>
<dbReference type="GO" id="GO:0006526">
    <property type="term" value="P:L-arginine biosynthetic process"/>
    <property type="evidence" value="ECO:0007669"/>
    <property type="project" value="UniProtKB-UniRule"/>
</dbReference>
<dbReference type="NCBIfam" id="TIGR00707">
    <property type="entry name" value="argD"/>
    <property type="match status" value="1"/>
</dbReference>
<comment type="cofactor">
    <cofactor evidence="4">
        <name>pyridoxal 5'-phosphate</name>
        <dbReference type="ChEBI" id="CHEBI:597326"/>
    </cofactor>
    <text evidence="4">Binds 1 pyridoxal phosphate per subunit.</text>
</comment>
<dbReference type="CDD" id="cd00610">
    <property type="entry name" value="OAT_like"/>
    <property type="match status" value="1"/>
</dbReference>
<feature type="modified residue" description="N6-(pyridoxal phosphate)lysine" evidence="4">
    <location>
        <position position="243"/>
    </location>
</feature>
<dbReference type="UniPathway" id="UPA00068">
    <property type="reaction ID" value="UER00109"/>
</dbReference>
<dbReference type="EC" id="2.6.1.11" evidence="4"/>
<dbReference type="InterPro" id="IPR015422">
    <property type="entry name" value="PyrdxlP-dep_Trfase_small"/>
</dbReference>
<organism evidence="5 6">
    <name type="scientific">Aliidongia dinghuensis</name>
    <dbReference type="NCBI Taxonomy" id="1867774"/>
    <lineage>
        <taxon>Bacteria</taxon>
        <taxon>Pseudomonadati</taxon>
        <taxon>Pseudomonadota</taxon>
        <taxon>Alphaproteobacteria</taxon>
        <taxon>Rhodospirillales</taxon>
        <taxon>Dongiaceae</taxon>
        <taxon>Aliidongia</taxon>
    </lineage>
</organism>
<dbReference type="InterPro" id="IPR049704">
    <property type="entry name" value="Aminotrans_3_PPA_site"/>
</dbReference>
<comment type="catalytic activity">
    <reaction evidence="4">
        <text>N(2)-acetyl-L-ornithine + 2-oxoglutarate = N-acetyl-L-glutamate 5-semialdehyde + L-glutamate</text>
        <dbReference type="Rhea" id="RHEA:18049"/>
        <dbReference type="ChEBI" id="CHEBI:16810"/>
        <dbReference type="ChEBI" id="CHEBI:29123"/>
        <dbReference type="ChEBI" id="CHEBI:29985"/>
        <dbReference type="ChEBI" id="CHEBI:57805"/>
        <dbReference type="EC" id="2.6.1.11"/>
    </reaction>
</comment>
<dbReference type="Gene3D" id="3.90.1150.10">
    <property type="entry name" value="Aspartate Aminotransferase, domain 1"/>
    <property type="match status" value="1"/>
</dbReference>
<dbReference type="SUPFAM" id="SSF53383">
    <property type="entry name" value="PLP-dependent transferases"/>
    <property type="match status" value="1"/>
</dbReference>
<dbReference type="GO" id="GO:0003992">
    <property type="term" value="F:N2-acetyl-L-ornithine:2-oxoglutarate 5-aminotransferase activity"/>
    <property type="evidence" value="ECO:0007669"/>
    <property type="project" value="UniProtKB-UniRule"/>
</dbReference>
<evidence type="ECO:0000313" key="6">
    <source>
        <dbReference type="Proteomes" id="UP000646365"/>
    </source>
</evidence>
<reference evidence="5" key="2">
    <citation type="submission" date="2020-09" db="EMBL/GenBank/DDBJ databases">
        <authorList>
            <person name="Sun Q."/>
            <person name="Zhou Y."/>
        </authorList>
    </citation>
    <scope>NUCLEOTIDE SEQUENCE</scope>
    <source>
        <strain evidence="5">CGMCC 1.15725</strain>
    </source>
</reference>
<keyword evidence="6" id="KW-1185">Reference proteome</keyword>
<keyword evidence="4" id="KW-0028">Amino-acid biosynthesis</keyword>
<feature type="binding site" evidence="4">
    <location>
        <position position="272"/>
    </location>
    <ligand>
        <name>pyridoxal 5'-phosphate</name>
        <dbReference type="ChEBI" id="CHEBI:597326"/>
    </ligand>
</feature>
<comment type="caution">
    <text evidence="5">The sequence shown here is derived from an EMBL/GenBank/DDBJ whole genome shotgun (WGS) entry which is preliminary data.</text>
</comment>
<dbReference type="Proteomes" id="UP000646365">
    <property type="component" value="Unassembled WGS sequence"/>
</dbReference>
<gene>
    <name evidence="4 5" type="primary">argD</name>
    <name evidence="5" type="ORF">GCM10011611_52910</name>
</gene>
<name>A0A8J3E5Z6_9PROT</name>
<dbReference type="HAMAP" id="MF_01107">
    <property type="entry name" value="ArgD_aminotrans_3"/>
    <property type="match status" value="1"/>
</dbReference>
<dbReference type="PROSITE" id="PS00600">
    <property type="entry name" value="AA_TRANSFER_CLASS_3"/>
    <property type="match status" value="1"/>
</dbReference>
<feature type="binding site" evidence="4">
    <location>
        <position position="271"/>
    </location>
    <ligand>
        <name>N(2)-acetyl-L-ornithine</name>
        <dbReference type="ChEBI" id="CHEBI:57805"/>
    </ligand>
</feature>
<keyword evidence="1 4" id="KW-0032">Aminotransferase</keyword>
<evidence type="ECO:0000256" key="3">
    <source>
        <dbReference type="ARBA" id="ARBA00022898"/>
    </source>
</evidence>
<comment type="miscellaneous">
    <text evidence="4">May also have succinyldiaminopimelate aminotransferase activity, thus carrying out the corresponding step in lysine biosynthesis.</text>
</comment>
<dbReference type="PANTHER" id="PTHR11986:SF113">
    <property type="entry name" value="SUCCINYLORNITHINE TRANSAMINASE"/>
    <property type="match status" value="1"/>
</dbReference>
<dbReference type="GO" id="GO:0030170">
    <property type="term" value="F:pyridoxal phosphate binding"/>
    <property type="evidence" value="ECO:0007669"/>
    <property type="project" value="InterPro"/>
</dbReference>
<dbReference type="EMBL" id="BMJQ01000016">
    <property type="protein sequence ID" value="GGF39930.1"/>
    <property type="molecule type" value="Genomic_DNA"/>
</dbReference>
<feature type="binding site" evidence="4">
    <location>
        <begin position="96"/>
        <end position="97"/>
    </location>
    <ligand>
        <name>pyridoxal 5'-phosphate</name>
        <dbReference type="ChEBI" id="CHEBI:597326"/>
    </ligand>
</feature>
<dbReference type="Pfam" id="PF00202">
    <property type="entry name" value="Aminotran_3"/>
    <property type="match status" value="1"/>
</dbReference>
<dbReference type="Gene3D" id="3.40.640.10">
    <property type="entry name" value="Type I PLP-dependent aspartate aminotransferase-like (Major domain)"/>
    <property type="match status" value="1"/>
</dbReference>
<keyword evidence="3 4" id="KW-0663">Pyridoxal phosphate</keyword>
<dbReference type="AlphaFoldDB" id="A0A8J3E5Z6"/>
<dbReference type="InterPro" id="IPR015424">
    <property type="entry name" value="PyrdxlP-dep_Trfase"/>
</dbReference>
<protein>
    <recommendedName>
        <fullName evidence="4">Acetylornithine aminotransferase</fullName>
        <shortName evidence="4">ACOAT</shortName>
        <ecNumber evidence="4">2.6.1.11</ecNumber>
    </recommendedName>
</protein>
<evidence type="ECO:0000313" key="5">
    <source>
        <dbReference type="EMBL" id="GGF39930.1"/>
    </source>
</evidence>
<dbReference type="FunFam" id="3.40.640.10:FF:000004">
    <property type="entry name" value="Acetylornithine aminotransferase"/>
    <property type="match status" value="1"/>
</dbReference>
<evidence type="ECO:0000256" key="1">
    <source>
        <dbReference type="ARBA" id="ARBA00022576"/>
    </source>
</evidence>
<comment type="subunit">
    <text evidence="4">Homodimer.</text>
</comment>
<dbReference type="GO" id="GO:0005737">
    <property type="term" value="C:cytoplasm"/>
    <property type="evidence" value="ECO:0007669"/>
    <property type="project" value="UniProtKB-SubCell"/>
</dbReference>
<dbReference type="InterPro" id="IPR005814">
    <property type="entry name" value="Aminotrans_3"/>
</dbReference>
<dbReference type="RefSeq" id="WP_189051174.1">
    <property type="nucleotide sequence ID" value="NZ_BMJQ01000016.1"/>
</dbReference>
<keyword evidence="4" id="KW-0963">Cytoplasm</keyword>
<comment type="similarity">
    <text evidence="4">Belongs to the class-III pyridoxal-phosphate-dependent aminotransferase family. ArgD subfamily.</text>
</comment>
<dbReference type="InterPro" id="IPR004636">
    <property type="entry name" value="AcOrn/SuccOrn_fam"/>
</dbReference>
<dbReference type="InterPro" id="IPR015421">
    <property type="entry name" value="PyrdxlP-dep_Trfase_major"/>
</dbReference>
<sequence>MIPAVMPTYARSELAFERGEGAYLFTAEGERYLDFAAGIAVNALGHSHPHLVETLIEQGKKLWHTSNLYQIPEQTRLAERLVANTFADSAFFGNSGAEAGELAIKIVRKYHDDTGHPERYRVIGCQGSFHGRTLATLAAAGNEKYLKGYAPIVDGFDHVAFGNLNELRAAITPETAAIMVEPVQGEGGIRPGSIDYLKGLRAVADEFGLLLIFDEVQCGMGRTGKLFAHEWAGVAPDVMMVAKGLGGGFPVGAVLATEKAIQGFAPGVHGSTFGGNPLAMAIGNAVLDVMLAPGFLEGVQKNAALLRSKLEAVAAKYPDVIAEVRGIGLILGLRCVVPNTELVDKLRQQKLLTVGAGDNVVRLVPPLIIGPAEIDQAVAAIDAACRTWSA</sequence>
<evidence type="ECO:0000256" key="4">
    <source>
        <dbReference type="HAMAP-Rule" id="MF_01107"/>
    </source>
</evidence>
<evidence type="ECO:0000256" key="2">
    <source>
        <dbReference type="ARBA" id="ARBA00022679"/>
    </source>
</evidence>
<proteinExistence type="inferred from homology"/>
<reference evidence="5" key="1">
    <citation type="journal article" date="2014" name="Int. J. Syst. Evol. Microbiol.">
        <title>Complete genome sequence of Corynebacterium casei LMG S-19264T (=DSM 44701T), isolated from a smear-ripened cheese.</title>
        <authorList>
            <consortium name="US DOE Joint Genome Institute (JGI-PGF)"/>
            <person name="Walter F."/>
            <person name="Albersmeier A."/>
            <person name="Kalinowski J."/>
            <person name="Ruckert C."/>
        </authorList>
    </citation>
    <scope>NUCLEOTIDE SEQUENCE</scope>
    <source>
        <strain evidence="5">CGMCC 1.15725</strain>
    </source>
</reference>
<dbReference type="InterPro" id="IPR050103">
    <property type="entry name" value="Class-III_PLP-dep_AT"/>
</dbReference>
<comment type="pathway">
    <text evidence="4">Amino-acid biosynthesis; L-arginine biosynthesis; N(2)-acetyl-L-ornithine from L-glutamate: step 4/4.</text>
</comment>
<comment type="subcellular location">
    <subcellularLocation>
        <location evidence="4">Cytoplasm</location>
    </subcellularLocation>
</comment>
<keyword evidence="2 4" id="KW-0808">Transferase</keyword>
<dbReference type="NCBIfam" id="NF002325">
    <property type="entry name" value="PRK01278.1"/>
    <property type="match status" value="1"/>
</dbReference>
<keyword evidence="4" id="KW-0055">Arginine biosynthesis</keyword>